<evidence type="ECO:0000256" key="6">
    <source>
        <dbReference type="ARBA" id="ARBA00044122"/>
    </source>
</evidence>
<dbReference type="FunFam" id="3.40.50.10470:FF:000008">
    <property type="entry name" value="Translation initiation factor 2B, beta subunit"/>
    <property type="match status" value="1"/>
</dbReference>
<evidence type="ECO:0000256" key="8">
    <source>
        <dbReference type="ARBA" id="ARBA00046432"/>
    </source>
</evidence>
<reference evidence="11" key="1">
    <citation type="submission" date="2023-08" db="EMBL/GenBank/DDBJ databases">
        <title>Black Yeasts Isolated from many extreme environments.</title>
        <authorList>
            <person name="Coleine C."/>
            <person name="Stajich J.E."/>
            <person name="Selbmann L."/>
        </authorList>
    </citation>
    <scope>NUCLEOTIDE SEQUENCE</scope>
    <source>
        <strain evidence="11">CCFEE 5401</strain>
    </source>
</reference>
<dbReference type="GO" id="GO:0005829">
    <property type="term" value="C:cytosol"/>
    <property type="evidence" value="ECO:0007669"/>
    <property type="project" value="UniProtKB-SubCell"/>
</dbReference>
<feature type="compositionally biased region" description="Polar residues" evidence="10">
    <location>
        <begin position="210"/>
        <end position="240"/>
    </location>
</feature>
<dbReference type="Pfam" id="PF01008">
    <property type="entry name" value="IF-2B"/>
    <property type="match status" value="2"/>
</dbReference>
<dbReference type="PANTHER" id="PTHR45859:SF1">
    <property type="entry name" value="TRANSLATION INITIATION FACTOR EIF-2B SUBUNIT BETA"/>
    <property type="match status" value="1"/>
</dbReference>
<dbReference type="InterPro" id="IPR042529">
    <property type="entry name" value="IF_2B-like_C"/>
</dbReference>
<dbReference type="PANTHER" id="PTHR45859">
    <property type="entry name" value="TRANSLATION INITIATION FACTOR EIF-2B SUBUNIT BETA"/>
    <property type="match status" value="1"/>
</dbReference>
<evidence type="ECO:0000313" key="11">
    <source>
        <dbReference type="EMBL" id="KAK5116717.1"/>
    </source>
</evidence>
<comment type="subunit">
    <text evidence="8">Component of the translation initiation factor 2B (eIF2B) complex which is a heterodecamer of two sets of five different subunits: alpha, beta, gamma, delta and epsilon. Subunits alpha, beta and delta comprise a regulatory subcomplex and subunits epsilon and gamma comprise a catalytic subcomplex. Within the complex, the hexameric regulatory complex resides at the center, with the two heterodimeric catalytic subcomplexes bound on opposite sides.</text>
</comment>
<dbReference type="AlphaFoldDB" id="A0AAN7TVG5"/>
<keyword evidence="3" id="KW-0963">Cytoplasm</keyword>
<comment type="similarity">
    <text evidence="2 9">Belongs to the eIF-2B alpha/beta/delta subunits family.</text>
</comment>
<evidence type="ECO:0000256" key="3">
    <source>
        <dbReference type="ARBA" id="ARBA00022490"/>
    </source>
</evidence>
<feature type="region of interest" description="Disordered" evidence="10">
    <location>
        <begin position="168"/>
        <end position="187"/>
    </location>
</feature>
<dbReference type="SUPFAM" id="SSF100950">
    <property type="entry name" value="NagB/RpiA/CoA transferase-like"/>
    <property type="match status" value="1"/>
</dbReference>
<evidence type="ECO:0000256" key="1">
    <source>
        <dbReference type="ARBA" id="ARBA00004514"/>
    </source>
</evidence>
<evidence type="ECO:0000256" key="10">
    <source>
        <dbReference type="SAM" id="MobiDB-lite"/>
    </source>
</evidence>
<comment type="subcellular location">
    <subcellularLocation>
        <location evidence="1">Cytoplasm</location>
        <location evidence="1">Cytosol</location>
    </subcellularLocation>
</comment>
<evidence type="ECO:0000256" key="2">
    <source>
        <dbReference type="ARBA" id="ARBA00007251"/>
    </source>
</evidence>
<evidence type="ECO:0000256" key="7">
    <source>
        <dbReference type="ARBA" id="ARBA00044228"/>
    </source>
</evidence>
<name>A0AAN7TVG5_9PEZI</name>
<feature type="region of interest" description="Disordered" evidence="10">
    <location>
        <begin position="203"/>
        <end position="245"/>
    </location>
</feature>
<dbReference type="InterPro" id="IPR051855">
    <property type="entry name" value="eIF2B_beta_subunit"/>
</dbReference>
<comment type="caution">
    <text evidence="11">The sequence shown here is derived from an EMBL/GenBank/DDBJ whole genome shotgun (WGS) entry which is preliminary data.</text>
</comment>
<keyword evidence="4" id="KW-0396">Initiation factor</keyword>
<dbReference type="EMBL" id="JAVRRL010000007">
    <property type="protein sequence ID" value="KAK5116717.1"/>
    <property type="molecule type" value="Genomic_DNA"/>
</dbReference>
<organism evidence="11 12">
    <name type="scientific">Meristemomyces frigidus</name>
    <dbReference type="NCBI Taxonomy" id="1508187"/>
    <lineage>
        <taxon>Eukaryota</taxon>
        <taxon>Fungi</taxon>
        <taxon>Dikarya</taxon>
        <taxon>Ascomycota</taxon>
        <taxon>Pezizomycotina</taxon>
        <taxon>Dothideomycetes</taxon>
        <taxon>Dothideomycetidae</taxon>
        <taxon>Mycosphaerellales</taxon>
        <taxon>Teratosphaeriaceae</taxon>
        <taxon>Meristemomyces</taxon>
    </lineage>
</organism>
<keyword evidence="5" id="KW-0648">Protein biosynthesis</keyword>
<evidence type="ECO:0000256" key="9">
    <source>
        <dbReference type="RuleBase" id="RU003814"/>
    </source>
</evidence>
<gene>
    <name evidence="11" type="ORF">LTR62_007391</name>
</gene>
<proteinExistence type="inferred from homology"/>
<dbReference type="InterPro" id="IPR037171">
    <property type="entry name" value="NagB/RpiA_transferase-like"/>
</dbReference>
<evidence type="ECO:0000256" key="5">
    <source>
        <dbReference type="ARBA" id="ARBA00022917"/>
    </source>
</evidence>
<sequence>MPSATAIHSPSLSTVLKNLKTNDTESSIELLISLLKRRQIRNSRQCALATIHLFRSIVAEERVRDAAKLIERIRSVGRRLIAAQPREFAVGNLVRRVLDVIREITEDNDASSVGSDILGPSTPTTPGFAADARRAHMPRAFADLTPLQAALPETTSTTHYAPHGTLDAFPDDFRPQRPGLMTSTTSYAAQGPSLTSLFSILQHPAGRSPAGSTGMSTPIMNSPTMKPSPQRPGTSSSTGPKQAEKIDLKGEVLNGINELIDELETVDTQISESALDHVHANEIILTHGTSQTVQKFLLTAARKRKFTVFIAEDYPNNHSTTHATIVNGATVSDSDSDTDERWKPLTSLGTTVVLVPDSAVFALMSRVNKVILSPQAVLSNGSLLAASGTSTITLAARAHNVPVLVLAGVYKLSPIYPYDVDELIEYGDPSRVIGFESTGKNGMGEVEVVNPLYDFVGVEDVDLFVLSTGSVAPSYLYRVVDDHYCKEDADLGVGK</sequence>
<protein>
    <recommendedName>
        <fullName evidence="6">Translation initiation factor eIF2B subunit beta</fullName>
    </recommendedName>
    <alternativeName>
        <fullName evidence="7">eIF2B GDP-GTP exchange factor subunit beta</fullName>
    </alternativeName>
</protein>
<dbReference type="Proteomes" id="UP001310890">
    <property type="component" value="Unassembled WGS sequence"/>
</dbReference>
<evidence type="ECO:0000256" key="4">
    <source>
        <dbReference type="ARBA" id="ARBA00022540"/>
    </source>
</evidence>
<dbReference type="Gene3D" id="3.40.50.10470">
    <property type="entry name" value="Translation initiation factor eif-2b, domain 2"/>
    <property type="match status" value="1"/>
</dbReference>
<evidence type="ECO:0000313" key="12">
    <source>
        <dbReference type="Proteomes" id="UP001310890"/>
    </source>
</evidence>
<dbReference type="InterPro" id="IPR000649">
    <property type="entry name" value="IF-2B-related"/>
</dbReference>
<dbReference type="GO" id="GO:0005085">
    <property type="term" value="F:guanyl-nucleotide exchange factor activity"/>
    <property type="evidence" value="ECO:0007669"/>
    <property type="project" value="TreeGrafter"/>
</dbReference>
<dbReference type="GO" id="GO:0003743">
    <property type="term" value="F:translation initiation factor activity"/>
    <property type="evidence" value="ECO:0007669"/>
    <property type="project" value="UniProtKB-KW"/>
</dbReference>
<dbReference type="GO" id="GO:0005851">
    <property type="term" value="C:eukaryotic translation initiation factor 2B complex"/>
    <property type="evidence" value="ECO:0007669"/>
    <property type="project" value="TreeGrafter"/>
</dbReference>
<accession>A0AAN7TVG5</accession>